<feature type="repeat" description="WD" evidence="1">
    <location>
        <begin position="76"/>
        <end position="107"/>
    </location>
</feature>
<dbReference type="InterPro" id="IPR001680">
    <property type="entry name" value="WD40_rpt"/>
</dbReference>
<organism evidence="3 4">
    <name type="scientific">Smittium mucronatum</name>
    <dbReference type="NCBI Taxonomy" id="133383"/>
    <lineage>
        <taxon>Eukaryota</taxon>
        <taxon>Fungi</taxon>
        <taxon>Fungi incertae sedis</taxon>
        <taxon>Zoopagomycota</taxon>
        <taxon>Kickxellomycotina</taxon>
        <taxon>Harpellomycetes</taxon>
        <taxon>Harpellales</taxon>
        <taxon>Legeriomycetaceae</taxon>
        <taxon>Smittium</taxon>
    </lineage>
</organism>
<dbReference type="OrthoDB" id="538223at2759"/>
<dbReference type="PROSITE" id="PS50294">
    <property type="entry name" value="WD_REPEATS_REGION"/>
    <property type="match status" value="1"/>
</dbReference>
<feature type="repeat" description="WD" evidence="1">
    <location>
        <begin position="169"/>
        <end position="210"/>
    </location>
</feature>
<evidence type="ECO:0000313" key="2">
    <source>
        <dbReference type="EMBL" id="OLY80949.1"/>
    </source>
</evidence>
<accession>A0A1R0GWD5</accession>
<reference evidence="3 4" key="1">
    <citation type="journal article" date="2016" name="Mol. Biol. Evol.">
        <title>Genome-Wide Survey of Gut Fungi (Harpellales) Reveals the First Horizontally Transferred Ubiquitin Gene from a Mosquito Host.</title>
        <authorList>
            <person name="Wang Y."/>
            <person name="White M.M."/>
            <person name="Kvist S."/>
            <person name="Moncalvo J.M."/>
        </authorList>
    </citation>
    <scope>NUCLEOTIDE SEQUENCE [LARGE SCALE GENOMIC DNA]</scope>
    <source>
        <strain evidence="3 4">ALG-7-W6</strain>
    </source>
</reference>
<dbReference type="InterPro" id="IPR036322">
    <property type="entry name" value="WD40_repeat_dom_sf"/>
</dbReference>
<protein>
    <submittedName>
        <fullName evidence="3">Suppressor of mec-8 and unc-52 protein-like protein</fullName>
    </submittedName>
</protein>
<name>A0A1R0GWD5_9FUNG</name>
<dbReference type="Pfam" id="PF00400">
    <property type="entry name" value="WD40"/>
    <property type="match status" value="3"/>
</dbReference>
<comment type="caution">
    <text evidence="3">The sequence shown here is derived from an EMBL/GenBank/DDBJ whole genome shotgun (WGS) entry which is preliminary data.</text>
</comment>
<keyword evidence="1" id="KW-0853">WD repeat</keyword>
<dbReference type="Gene3D" id="2.130.10.10">
    <property type="entry name" value="YVTN repeat-like/Quinoprotein amine dehydrogenase"/>
    <property type="match status" value="1"/>
</dbReference>
<dbReference type="AlphaFoldDB" id="A0A1R0GWD5"/>
<proteinExistence type="predicted"/>
<evidence type="ECO:0000256" key="1">
    <source>
        <dbReference type="PROSITE-ProRule" id="PRU00221"/>
    </source>
</evidence>
<dbReference type="GO" id="GO:0000398">
    <property type="term" value="P:mRNA splicing, via spliceosome"/>
    <property type="evidence" value="ECO:0007669"/>
    <property type="project" value="InterPro"/>
</dbReference>
<gene>
    <name evidence="3" type="ORF">AYI68_g4688</name>
    <name evidence="2" type="ORF">AYI68_g4949</name>
</gene>
<feature type="repeat" description="WD" evidence="1">
    <location>
        <begin position="127"/>
        <end position="168"/>
    </location>
</feature>
<evidence type="ECO:0000313" key="3">
    <source>
        <dbReference type="EMBL" id="OLY81211.1"/>
    </source>
</evidence>
<dbReference type="EMBL" id="LSSL01002673">
    <property type="protein sequence ID" value="OLY81211.1"/>
    <property type="molecule type" value="Genomic_DNA"/>
</dbReference>
<keyword evidence="4" id="KW-1185">Reference proteome</keyword>
<dbReference type="PROSITE" id="PS50082">
    <property type="entry name" value="WD_REPEATS_2"/>
    <property type="match status" value="3"/>
</dbReference>
<reference evidence="3" key="2">
    <citation type="submission" date="2017-01" db="EMBL/GenBank/DDBJ databases">
        <authorList>
            <person name="Mah S.A."/>
            <person name="Swanson W.J."/>
            <person name="Moy G.W."/>
            <person name="Vacquier V.D."/>
        </authorList>
    </citation>
    <scope>NUCLEOTIDE SEQUENCE</scope>
    <source>
        <strain evidence="3">ALG-7-W6</strain>
    </source>
</reference>
<dbReference type="InterPro" id="IPR015943">
    <property type="entry name" value="WD40/YVTN_repeat-like_dom_sf"/>
</dbReference>
<dbReference type="EMBL" id="LSSL01002944">
    <property type="protein sequence ID" value="OLY80949.1"/>
    <property type="molecule type" value="Genomic_DNA"/>
</dbReference>
<dbReference type="SMART" id="SM00320">
    <property type="entry name" value="WD40"/>
    <property type="match status" value="5"/>
</dbReference>
<evidence type="ECO:0000313" key="4">
    <source>
        <dbReference type="Proteomes" id="UP000187455"/>
    </source>
</evidence>
<dbReference type="InterPro" id="IPR045184">
    <property type="entry name" value="SMU1"/>
</dbReference>
<dbReference type="SUPFAM" id="SSF50978">
    <property type="entry name" value="WD40 repeat-like"/>
    <property type="match status" value="1"/>
</dbReference>
<dbReference type="Proteomes" id="UP000187455">
    <property type="component" value="Unassembled WGS sequence"/>
</dbReference>
<dbReference type="PANTHER" id="PTHR22848">
    <property type="entry name" value="WD40 REPEAT PROTEIN"/>
    <property type="match status" value="1"/>
</dbReference>
<sequence>MTKEKRREIIASDIGNEISSVPPSRLLTLLNQSLKWQQSHGLLPIGSKIDLFKGTVSTSSNQESFPFPKGHSPECLAFSSDGHTLVTGSADGFIEVWNYNTGKLRKDLPYQASIWRISDGTCTKKFLSVHPGGVLGVYFSSDKSYLATCGFDHTIKILGMRSNKVLRELRGHSSYVNSIVFNPGMTRVISGSSDGSVRVWEQSTGRCLYTLYPINPDTSLTIPPIDLLCPSHNKKEFEVLVVNGTQYIYLYSEDTEKLTPVLDSDDSKVKLVSAAFSFDCEFVYCIGSDHNIYCFNYKTKLLVSKLPISEPSHTFVSSSTSSNVVATFGRSRYVIMWSS</sequence>
<dbReference type="STRING" id="133383.A0A1R0GWD5"/>